<evidence type="ECO:0000313" key="2">
    <source>
        <dbReference type="EMBL" id="KAK9208215.1"/>
    </source>
</evidence>
<sequence length="127" mass="15114">MIHDSWWSTLQFAHDIAKKEKKVDGICNCFNKFFKDLATRFSAHKSNPKIILFLKKKRKKMLLKKNPATNRSFNRENLHILIVMITVKQLQKQQQISRRDGDERRTNYKGNGPSKACNRYEYHCTKE</sequence>
<feature type="compositionally biased region" description="Basic and acidic residues" evidence="1">
    <location>
        <begin position="97"/>
        <end position="106"/>
    </location>
</feature>
<keyword evidence="3" id="KW-1185">Reference proteome</keyword>
<feature type="region of interest" description="Disordered" evidence="1">
    <location>
        <begin position="94"/>
        <end position="114"/>
    </location>
</feature>
<gene>
    <name evidence="2" type="ORF">WN944_000569</name>
</gene>
<dbReference type="Proteomes" id="UP001428341">
    <property type="component" value="Unassembled WGS sequence"/>
</dbReference>
<evidence type="ECO:0000313" key="3">
    <source>
        <dbReference type="Proteomes" id="UP001428341"/>
    </source>
</evidence>
<dbReference type="AlphaFoldDB" id="A0AAP0MD56"/>
<name>A0AAP0MD56_9ROSI</name>
<reference evidence="2 3" key="1">
    <citation type="submission" date="2024-05" db="EMBL/GenBank/DDBJ databases">
        <title>Haplotype-resolved chromosome-level genome assembly of Huyou (Citrus changshanensis).</title>
        <authorList>
            <person name="Miao C."/>
            <person name="Chen W."/>
            <person name="Wu Y."/>
            <person name="Wang L."/>
            <person name="Zhao S."/>
            <person name="Grierson D."/>
            <person name="Xu C."/>
            <person name="Chen K."/>
        </authorList>
    </citation>
    <scope>NUCLEOTIDE SEQUENCE [LARGE SCALE GENOMIC DNA]</scope>
    <source>
        <strain evidence="2">01-14</strain>
        <tissue evidence="2">Leaf</tissue>
    </source>
</reference>
<evidence type="ECO:0000256" key="1">
    <source>
        <dbReference type="SAM" id="MobiDB-lite"/>
    </source>
</evidence>
<protein>
    <submittedName>
        <fullName evidence="2">Uncharacterized protein</fullName>
    </submittedName>
</protein>
<comment type="caution">
    <text evidence="2">The sequence shown here is derived from an EMBL/GenBank/DDBJ whole genome shotgun (WGS) entry which is preliminary data.</text>
</comment>
<organism evidence="2 3">
    <name type="scientific">Citrus x changshan-huyou</name>
    <dbReference type="NCBI Taxonomy" id="2935761"/>
    <lineage>
        <taxon>Eukaryota</taxon>
        <taxon>Viridiplantae</taxon>
        <taxon>Streptophyta</taxon>
        <taxon>Embryophyta</taxon>
        <taxon>Tracheophyta</taxon>
        <taxon>Spermatophyta</taxon>
        <taxon>Magnoliopsida</taxon>
        <taxon>eudicotyledons</taxon>
        <taxon>Gunneridae</taxon>
        <taxon>Pentapetalae</taxon>
        <taxon>rosids</taxon>
        <taxon>malvids</taxon>
        <taxon>Sapindales</taxon>
        <taxon>Rutaceae</taxon>
        <taxon>Aurantioideae</taxon>
        <taxon>Citrus</taxon>
    </lineage>
</organism>
<proteinExistence type="predicted"/>
<dbReference type="EMBL" id="JBCGBO010000004">
    <property type="protein sequence ID" value="KAK9208215.1"/>
    <property type="molecule type" value="Genomic_DNA"/>
</dbReference>
<accession>A0AAP0MD56</accession>